<name>A0ACC7P480_9BACL</name>
<evidence type="ECO:0000313" key="2">
    <source>
        <dbReference type="Proteomes" id="UP001631969"/>
    </source>
</evidence>
<evidence type="ECO:0000313" key="1">
    <source>
        <dbReference type="EMBL" id="MFM9331530.1"/>
    </source>
</evidence>
<dbReference type="Proteomes" id="UP001631969">
    <property type="component" value="Unassembled WGS sequence"/>
</dbReference>
<keyword evidence="2" id="KW-1185">Reference proteome</keyword>
<gene>
    <name evidence="1" type="ORF">ACI1P1_24845</name>
</gene>
<reference evidence="1" key="1">
    <citation type="submission" date="2024-12" db="EMBL/GenBank/DDBJ databases">
        <authorList>
            <person name="Wu N."/>
        </authorList>
    </citation>
    <scope>NUCLEOTIDE SEQUENCE</scope>
    <source>
        <strain evidence="1">P15</strain>
    </source>
</reference>
<proteinExistence type="predicted"/>
<accession>A0ACC7P480</accession>
<comment type="caution">
    <text evidence="1">The sequence shown here is derived from an EMBL/GenBank/DDBJ whole genome shotgun (WGS) entry which is preliminary data.</text>
</comment>
<organism evidence="1 2">
    <name type="scientific">Paenibacillus mesotrionivorans</name>
    <dbReference type="NCBI Taxonomy" id="3160968"/>
    <lineage>
        <taxon>Bacteria</taxon>
        <taxon>Bacillati</taxon>
        <taxon>Bacillota</taxon>
        <taxon>Bacilli</taxon>
        <taxon>Bacillales</taxon>
        <taxon>Paenibacillaceae</taxon>
        <taxon>Paenibacillus</taxon>
    </lineage>
</organism>
<protein>
    <submittedName>
        <fullName evidence="1">Uncharacterized protein</fullName>
    </submittedName>
</protein>
<dbReference type="EMBL" id="JBJURJ010000019">
    <property type="protein sequence ID" value="MFM9331530.1"/>
    <property type="molecule type" value="Genomic_DNA"/>
</dbReference>
<sequence length="670" mass="75213">MATLEVIMDLILTARSLGQDHSEYTGLTGHGLSPSIHISGGTGGPRDPYRADITIRNEEGTAWAGVIHVELPFAKTSPRFFLPAFMYGTNRGEAPLNVPKEFPRLREGNPPRPASPWWMVRSDRLSHPAAFAYDNGMVYGLCASPYFIRSEGAIRQWRPDEEGDFYQYGGYSCSIAKGTVGYTLGYENAPWLFIKATLVKERAPLADNCFELEPGEAVTFGMLLYAYGAESELGVNAALQNIYYLYHQNPRQGAEPETAVADLAGAVHQYAWLPGEKSYSGFVIEDEAAPGGYRYNKIFSLTWTNGVSVAVPLLMASHRLGQEPMRRQALAFIEEVVEHSLNPATGLPFETYSNGQWSNHGWWFDGMHTPGHTSYLAGQAMYYLLKAYEYEQRFAGIVHENWLVFATRVLQRLEGTQNADHEYPYILSEKTGAGLEYDAFCGTWAMAAIAYWSWLTGDRTHLDSLKQSEAHYYHAYVRRMECYGAPLDADKAVDSEGILAYIKALRYLHAITGEPVYLEHMRAALEYEFTFKFCYNSPVKVPPLSTLGWSSCGGSVTSTANPHIHPMSSNVVDEMLYYAEQTGDAYVRDRMLDTAAWGCQTYNRYDMEFDYGKKGWMSERFCHSEGLVTETYADGSPASTWFALMPWASGCIIESLAGDYWERGSEKHDR</sequence>